<reference evidence="1" key="1">
    <citation type="submission" date="2010-02" db="EMBL/GenBank/DDBJ databases">
        <title>Complete sequence of Thermoanaerobacter italicus Ab9.</title>
        <authorList>
            <consortium name="US DOE Joint Genome Institute"/>
            <person name="Lucas S."/>
            <person name="Copeland A."/>
            <person name="Lapidus A."/>
            <person name="Cheng J.-F."/>
            <person name="Bruce D."/>
            <person name="Goodwin L."/>
            <person name="Pitluck S."/>
            <person name="Chertkov O."/>
            <person name="Detter J.C."/>
            <person name="Han C."/>
            <person name="Tapia R."/>
            <person name="Land M."/>
            <person name="Hauser L."/>
            <person name="Kyrpides N."/>
            <person name="Mikhailova N."/>
            <person name="Hemme C.L."/>
            <person name="Woyke T."/>
        </authorList>
    </citation>
    <scope>NUCLEOTIDE SEQUENCE [LARGE SCALE GENOMIC DNA]</scope>
    <source>
        <strain evidence="1">Ab9</strain>
    </source>
</reference>
<dbReference type="eggNOG" id="ENOG50336YU">
    <property type="taxonomic scope" value="Bacteria"/>
</dbReference>
<accession>D3T7N3</accession>
<dbReference type="RefSeq" id="WP_012994774.1">
    <property type="nucleotide sequence ID" value="NC_013921.1"/>
</dbReference>
<organism evidence="1 2">
    <name type="scientific">Thermoanaerobacter italicus (strain DSM 9252 / Ab9)</name>
    <dbReference type="NCBI Taxonomy" id="580331"/>
    <lineage>
        <taxon>Bacteria</taxon>
        <taxon>Bacillati</taxon>
        <taxon>Bacillota</taxon>
        <taxon>Clostridia</taxon>
        <taxon>Thermoanaerobacterales</taxon>
        <taxon>Thermoanaerobacteraceae</taxon>
        <taxon>Thermoanaerobacter</taxon>
    </lineage>
</organism>
<dbReference type="KEGG" id="tit:Thit_0667"/>
<keyword evidence="2" id="KW-1185">Reference proteome</keyword>
<dbReference type="HOGENOM" id="CLU_1401472_0_0_9"/>
<gene>
    <name evidence="1" type="ordered locus">Thit_0667</name>
</gene>
<name>D3T7N3_THEIA</name>
<sequence length="189" mass="21943">MNKYKVSKIYSEEIVEVINVSTIASKGVADGKNLPVVFIDTSKRPDVREAILNHRYVATGDVITQWGRLSKKDYNNIYLIVEMKRPVECKFTIHFLTEKHGHIIDMIIFNGGFYLQSAEDGKKVVEALNAPRILIEVTTRSFKKEWDEIYHKVIVEVLKRTRKLSSKEACQQADDIINNIRKIRNFRMK</sequence>
<dbReference type="Proteomes" id="UP000001552">
    <property type="component" value="Chromosome"/>
</dbReference>
<evidence type="ECO:0000313" key="2">
    <source>
        <dbReference type="Proteomes" id="UP000001552"/>
    </source>
</evidence>
<dbReference type="EMBL" id="CP001936">
    <property type="protein sequence ID" value="ADD01965.1"/>
    <property type="molecule type" value="Genomic_DNA"/>
</dbReference>
<evidence type="ECO:0000313" key="1">
    <source>
        <dbReference type="EMBL" id="ADD01965.1"/>
    </source>
</evidence>
<proteinExistence type="predicted"/>
<protein>
    <submittedName>
        <fullName evidence="1">Uncharacterized protein</fullName>
    </submittedName>
</protein>
<dbReference type="AlphaFoldDB" id="D3T7N3"/>